<feature type="non-terminal residue" evidence="2">
    <location>
        <position position="1"/>
    </location>
</feature>
<feature type="region of interest" description="Disordered" evidence="1">
    <location>
        <begin position="128"/>
        <end position="149"/>
    </location>
</feature>
<dbReference type="AlphaFoldDB" id="A0A267EFW0"/>
<keyword evidence="3" id="KW-1185">Reference proteome</keyword>
<reference evidence="2 3" key="1">
    <citation type="submission" date="2017-06" db="EMBL/GenBank/DDBJ databases">
        <title>A platform for efficient transgenesis in Macrostomum lignano, a flatworm model organism for stem cell research.</title>
        <authorList>
            <person name="Berezikov E."/>
        </authorList>
    </citation>
    <scope>NUCLEOTIDE SEQUENCE [LARGE SCALE GENOMIC DNA]</scope>
    <source>
        <strain evidence="2">DV1</strain>
        <tissue evidence="2">Whole organism</tissue>
    </source>
</reference>
<sequence>APLRLCTLPVGCSRLAAPLAGLLRRAAFSSSSARFHVAASDAAESSSPPQQPQQNIRRVALDFNEVRLVGRVSKVLNLSAQWASFLLSTQNQRLVRPAEPGNDQQPQVRQERISHLVIARTAGPGRAAGLADGEFEGGGSAQAGEPDWQQHLYPGSRVEVVGHLANRFVRRPAGDEATNAVDGQQQQQQQPDRPQFEPVIRMTRLAPIANSGVGGSFADQRQPQRQWRQRRDRDSWDDGDDSGEGRRGGSDRSSRSGGRAADDRDPWSKPAEGN</sequence>
<feature type="compositionally biased region" description="Basic and acidic residues" evidence="1">
    <location>
        <begin position="243"/>
        <end position="267"/>
    </location>
</feature>
<feature type="region of interest" description="Disordered" evidence="1">
    <location>
        <begin position="175"/>
        <end position="195"/>
    </location>
</feature>
<name>A0A267EFW0_9PLAT</name>
<dbReference type="Proteomes" id="UP000215902">
    <property type="component" value="Unassembled WGS sequence"/>
</dbReference>
<evidence type="ECO:0000313" key="2">
    <source>
        <dbReference type="EMBL" id="PAA59787.1"/>
    </source>
</evidence>
<accession>A0A267EFW0</accession>
<feature type="region of interest" description="Disordered" evidence="1">
    <location>
        <begin position="209"/>
        <end position="274"/>
    </location>
</feature>
<gene>
    <name evidence="2" type="ORF">BOX15_Mlig003527g4</name>
</gene>
<dbReference type="EMBL" id="NIVC01002230">
    <property type="protein sequence ID" value="PAA59787.1"/>
    <property type="molecule type" value="Genomic_DNA"/>
</dbReference>
<organism evidence="2 3">
    <name type="scientific">Macrostomum lignano</name>
    <dbReference type="NCBI Taxonomy" id="282301"/>
    <lineage>
        <taxon>Eukaryota</taxon>
        <taxon>Metazoa</taxon>
        <taxon>Spiralia</taxon>
        <taxon>Lophotrochozoa</taxon>
        <taxon>Platyhelminthes</taxon>
        <taxon>Rhabditophora</taxon>
        <taxon>Macrostomorpha</taxon>
        <taxon>Macrostomida</taxon>
        <taxon>Macrostomidae</taxon>
        <taxon>Macrostomum</taxon>
    </lineage>
</organism>
<comment type="caution">
    <text evidence="2">The sequence shown here is derived from an EMBL/GenBank/DDBJ whole genome shotgun (WGS) entry which is preliminary data.</text>
</comment>
<proteinExistence type="predicted"/>
<evidence type="ECO:0000256" key="1">
    <source>
        <dbReference type="SAM" id="MobiDB-lite"/>
    </source>
</evidence>
<protein>
    <submittedName>
        <fullName evidence="2">Uncharacterized protein</fullName>
    </submittedName>
</protein>
<evidence type="ECO:0000313" key="3">
    <source>
        <dbReference type="Proteomes" id="UP000215902"/>
    </source>
</evidence>